<dbReference type="GO" id="GO:0071949">
    <property type="term" value="F:FAD binding"/>
    <property type="evidence" value="ECO:0007669"/>
    <property type="project" value="InterPro"/>
</dbReference>
<name>A0A8H8DFF4_9FUNG</name>
<evidence type="ECO:0000256" key="3">
    <source>
        <dbReference type="ARBA" id="ARBA00022827"/>
    </source>
</evidence>
<evidence type="ECO:0000256" key="1">
    <source>
        <dbReference type="ARBA" id="ARBA00001974"/>
    </source>
</evidence>
<keyword evidence="7" id="KW-1185">Reference proteome</keyword>
<organism evidence="6 7">
    <name type="scientific">Olpidium bornovanus</name>
    <dbReference type="NCBI Taxonomy" id="278681"/>
    <lineage>
        <taxon>Eukaryota</taxon>
        <taxon>Fungi</taxon>
        <taxon>Fungi incertae sedis</taxon>
        <taxon>Olpidiomycota</taxon>
        <taxon>Olpidiomycotina</taxon>
        <taxon>Olpidiomycetes</taxon>
        <taxon>Olpidiales</taxon>
        <taxon>Olpidiaceae</taxon>
        <taxon>Olpidium</taxon>
    </lineage>
</organism>
<dbReference type="Pfam" id="PF01494">
    <property type="entry name" value="FAD_binding_3"/>
    <property type="match status" value="1"/>
</dbReference>
<keyword evidence="2" id="KW-0285">Flavoprotein</keyword>
<evidence type="ECO:0000259" key="5">
    <source>
        <dbReference type="Pfam" id="PF01494"/>
    </source>
</evidence>
<reference evidence="6 7" key="1">
    <citation type="journal article" name="Sci. Rep.">
        <title>Genome-scale phylogenetic analyses confirm Olpidium as the closest living zoosporic fungus to the non-flagellated, terrestrial fungi.</title>
        <authorList>
            <person name="Chang Y."/>
            <person name="Rochon D."/>
            <person name="Sekimoto S."/>
            <person name="Wang Y."/>
            <person name="Chovatia M."/>
            <person name="Sandor L."/>
            <person name="Salamov A."/>
            <person name="Grigoriev I.V."/>
            <person name="Stajich J.E."/>
            <person name="Spatafora J.W."/>
        </authorList>
    </citation>
    <scope>NUCLEOTIDE SEQUENCE [LARGE SCALE GENOMIC DNA]</scope>
    <source>
        <strain evidence="6">S191</strain>
    </source>
</reference>
<accession>A0A8H8DFF4</accession>
<comment type="cofactor">
    <cofactor evidence="1">
        <name>FAD</name>
        <dbReference type="ChEBI" id="CHEBI:57692"/>
    </cofactor>
</comment>
<evidence type="ECO:0000313" key="7">
    <source>
        <dbReference type="Proteomes" id="UP000673691"/>
    </source>
</evidence>
<gene>
    <name evidence="6" type="ORF">BJ554DRAFT_3583</name>
</gene>
<protein>
    <submittedName>
        <fullName evidence="6">FAD-binding monooxygenase</fullName>
    </submittedName>
</protein>
<dbReference type="AlphaFoldDB" id="A0A8H8DFF4"/>
<sequence length="214" mass="22986">YALAAGVPQPEVERVLERYLREKYGVAVEYGVEFVSVATRDDEVEVAVRDTASGATEAIRASFLIACDGGQSPVRHALGLQFKGHPVPAVFLNVDVHVRTQHPGFARGDQALAVIARKHGLFIIPSGGGGGGGGRARIVGPAEVPPPGRGVAIPAPTLRDVQAIADSRAPFLKATLHSPVWLSYFCSQQRKLEEHDYRPHPRVFMAGDAAHVRF</sequence>
<dbReference type="InterPro" id="IPR036188">
    <property type="entry name" value="FAD/NAD-bd_sf"/>
</dbReference>
<keyword evidence="6" id="KW-0503">Monooxygenase</keyword>
<dbReference type="InterPro" id="IPR002938">
    <property type="entry name" value="FAD-bd"/>
</dbReference>
<keyword evidence="3" id="KW-0274">FAD</keyword>
<proteinExistence type="predicted"/>
<dbReference type="EMBL" id="JAEFCI010011434">
    <property type="protein sequence ID" value="KAG5456624.1"/>
    <property type="molecule type" value="Genomic_DNA"/>
</dbReference>
<dbReference type="PANTHER" id="PTHR43004">
    <property type="entry name" value="TRK SYSTEM POTASSIUM UPTAKE PROTEIN"/>
    <property type="match status" value="1"/>
</dbReference>
<dbReference type="PANTHER" id="PTHR43004:SF19">
    <property type="entry name" value="BINDING MONOOXYGENASE, PUTATIVE (JCVI)-RELATED"/>
    <property type="match status" value="1"/>
</dbReference>
<feature type="domain" description="FAD-binding" evidence="5">
    <location>
        <begin position="5"/>
        <end position="212"/>
    </location>
</feature>
<evidence type="ECO:0000313" key="6">
    <source>
        <dbReference type="EMBL" id="KAG5456624.1"/>
    </source>
</evidence>
<dbReference type="InterPro" id="IPR050641">
    <property type="entry name" value="RIFMO-like"/>
</dbReference>
<dbReference type="SUPFAM" id="SSF51905">
    <property type="entry name" value="FAD/NAD(P)-binding domain"/>
    <property type="match status" value="1"/>
</dbReference>
<evidence type="ECO:0000256" key="2">
    <source>
        <dbReference type="ARBA" id="ARBA00022630"/>
    </source>
</evidence>
<keyword evidence="4" id="KW-0560">Oxidoreductase</keyword>
<dbReference type="OrthoDB" id="1716816at2759"/>
<dbReference type="Gene3D" id="3.50.50.60">
    <property type="entry name" value="FAD/NAD(P)-binding domain"/>
    <property type="match status" value="1"/>
</dbReference>
<dbReference type="PRINTS" id="PR00420">
    <property type="entry name" value="RNGMNOXGNASE"/>
</dbReference>
<feature type="non-terminal residue" evidence="6">
    <location>
        <position position="1"/>
    </location>
</feature>
<evidence type="ECO:0000256" key="4">
    <source>
        <dbReference type="ARBA" id="ARBA00023002"/>
    </source>
</evidence>
<dbReference type="Proteomes" id="UP000673691">
    <property type="component" value="Unassembled WGS sequence"/>
</dbReference>
<comment type="caution">
    <text evidence="6">The sequence shown here is derived from an EMBL/GenBank/DDBJ whole genome shotgun (WGS) entry which is preliminary data.</text>
</comment>
<dbReference type="GO" id="GO:0016709">
    <property type="term" value="F:oxidoreductase activity, acting on paired donors, with incorporation or reduction of molecular oxygen, NAD(P)H as one donor, and incorporation of one atom of oxygen"/>
    <property type="evidence" value="ECO:0007669"/>
    <property type="project" value="UniProtKB-ARBA"/>
</dbReference>